<gene>
    <name evidence="7 9" type="primary">infA</name>
</gene>
<dbReference type="PROSITE" id="PS50832">
    <property type="entry name" value="S1_IF1_TYPE"/>
    <property type="match status" value="1"/>
</dbReference>
<evidence type="ECO:0000256" key="6">
    <source>
        <dbReference type="ARBA" id="ARBA00068272"/>
    </source>
</evidence>
<dbReference type="GO" id="GO:0009507">
    <property type="term" value="C:chloroplast"/>
    <property type="evidence" value="ECO:0007669"/>
    <property type="project" value="UniProtKB-SubCell"/>
</dbReference>
<evidence type="ECO:0000256" key="7">
    <source>
        <dbReference type="HAMAP-Rule" id="MF_00075"/>
    </source>
</evidence>
<comment type="subcellular location">
    <subcellularLocation>
        <location evidence="7">Plastid</location>
        <location evidence="7">Chloroplast</location>
    </subcellularLocation>
</comment>
<dbReference type="GO" id="GO:0003743">
    <property type="term" value="F:translation initiation factor activity"/>
    <property type="evidence" value="ECO:0007669"/>
    <property type="project" value="UniProtKB-UniRule"/>
</dbReference>
<evidence type="ECO:0000256" key="3">
    <source>
        <dbReference type="ARBA" id="ARBA00011599"/>
    </source>
</evidence>
<evidence type="ECO:0000256" key="4">
    <source>
        <dbReference type="ARBA" id="ARBA00022540"/>
    </source>
</evidence>
<evidence type="ECO:0000256" key="5">
    <source>
        <dbReference type="ARBA" id="ARBA00022917"/>
    </source>
</evidence>
<keyword evidence="7" id="KW-0699">rRNA-binding</keyword>
<proteinExistence type="inferred from homology"/>
<keyword evidence="5 7" id="KW-0648">Protein biosynthesis</keyword>
<geneLocation type="chloroplast" evidence="9"/>
<dbReference type="NCBIfam" id="TIGR00008">
    <property type="entry name" value="infA"/>
    <property type="match status" value="1"/>
</dbReference>
<comment type="function">
    <text evidence="1 7">One of the essential components for the initiation of protein synthesis. Stabilizes the binding of IF-2 and IF-3 on the 30S subunit to which N-formylmethionyl-tRNA(fMet) subsequently binds. Helps modulate mRNA selection, yielding the 30S pre-initiation complex (PIC). Upon addition of the 50S ribosomal subunit IF-1, IF-2 and IF-3 are released leaving the mature 70S translation initiation complex.</text>
</comment>
<sequence>MRGVVIQCLSNAMFRVKLENGFEVIVYASGKIRRNSIRILLGDRVIVGLSPYDLTRGRIVYRLRPQD</sequence>
<dbReference type="PANTHER" id="PTHR33370:SF1">
    <property type="entry name" value="TRANSLATION INITIATION FACTOR IF-1, CHLOROPLASTIC"/>
    <property type="match status" value="1"/>
</dbReference>
<evidence type="ECO:0000313" key="9">
    <source>
        <dbReference type="EMBL" id="AIT94300.1"/>
    </source>
</evidence>
<reference evidence="9" key="1">
    <citation type="journal article" date="2014" name="BMC Evol. Biol.">
        <title>Chloroplast phylogenomic analysis resolves deep-level relationships within the green algal class Trebouxiophyceae.</title>
        <authorList>
            <person name="Lemieux C."/>
            <person name="Otis C."/>
            <person name="Turmel M."/>
        </authorList>
    </citation>
    <scope>NUCLEOTIDE SEQUENCE</scope>
</reference>
<evidence type="ECO:0000259" key="8">
    <source>
        <dbReference type="PROSITE" id="PS50832"/>
    </source>
</evidence>
<keyword evidence="9" id="KW-0934">Plastid</keyword>
<dbReference type="CDD" id="cd04451">
    <property type="entry name" value="S1_IF1"/>
    <property type="match status" value="1"/>
</dbReference>
<dbReference type="Gene3D" id="2.40.50.140">
    <property type="entry name" value="Nucleic acid-binding proteins"/>
    <property type="match status" value="1"/>
</dbReference>
<accession>A0A097KMA5</accession>
<dbReference type="RefSeq" id="YP_009105613.1">
    <property type="nucleotide sequence ID" value="NC_025534.1"/>
</dbReference>
<keyword evidence="9" id="KW-0150">Chloroplast</keyword>
<dbReference type="InterPro" id="IPR006196">
    <property type="entry name" value="RNA-binding_domain_S1_IF1"/>
</dbReference>
<feature type="domain" description="S1-like" evidence="8">
    <location>
        <begin position="1"/>
        <end position="64"/>
    </location>
</feature>
<dbReference type="SUPFAM" id="SSF50249">
    <property type="entry name" value="Nucleic acid-binding proteins"/>
    <property type="match status" value="1"/>
</dbReference>
<dbReference type="FunFam" id="2.40.50.140:FF:000002">
    <property type="entry name" value="Translation initiation factor IF-1"/>
    <property type="match status" value="1"/>
</dbReference>
<keyword evidence="7" id="KW-0694">RNA-binding</keyword>
<dbReference type="HAMAP" id="MF_00075">
    <property type="entry name" value="IF_1"/>
    <property type="match status" value="1"/>
</dbReference>
<dbReference type="InterPro" id="IPR012340">
    <property type="entry name" value="NA-bd_OB-fold"/>
</dbReference>
<comment type="subunit">
    <text evidence="3 7">Component of the 30S ribosomal translation pre-initiation complex which assembles on the 30S ribosome in the order IF-2 and IF-3, IF-1 and N-formylmethionyl-tRNA(fMet); mRNA recruitment can occur at any time during PIC assembly.</text>
</comment>
<dbReference type="GO" id="GO:0005829">
    <property type="term" value="C:cytosol"/>
    <property type="evidence" value="ECO:0007669"/>
    <property type="project" value="TreeGrafter"/>
</dbReference>
<dbReference type="GO" id="GO:0019843">
    <property type="term" value="F:rRNA binding"/>
    <property type="evidence" value="ECO:0007669"/>
    <property type="project" value="UniProtKB-UniRule"/>
</dbReference>
<keyword evidence="4 7" id="KW-0396">Initiation factor</keyword>
<organism evidence="9">
    <name type="scientific">Xylochloris irregularis</name>
    <dbReference type="NCBI Taxonomy" id="480381"/>
    <lineage>
        <taxon>Eukaryota</taxon>
        <taxon>Viridiplantae</taxon>
        <taxon>Chlorophyta</taxon>
        <taxon>core chlorophytes</taxon>
        <taxon>Trebouxiophyceae</taxon>
        <taxon>Trebouxiophyceae incertae sedis</taxon>
        <taxon>Xylochloris</taxon>
    </lineage>
</organism>
<dbReference type="EMBL" id="KM462872">
    <property type="protein sequence ID" value="AIT94300.1"/>
    <property type="molecule type" value="Genomic_DNA"/>
</dbReference>
<dbReference type="PANTHER" id="PTHR33370">
    <property type="entry name" value="TRANSLATION INITIATION FACTOR IF-1, CHLOROPLASTIC"/>
    <property type="match status" value="1"/>
</dbReference>
<comment type="similarity">
    <text evidence="2 7">Belongs to the IF-1 family.</text>
</comment>
<dbReference type="AlphaFoldDB" id="A0A097KMA5"/>
<dbReference type="InterPro" id="IPR004368">
    <property type="entry name" value="TIF_IF1"/>
</dbReference>
<dbReference type="Pfam" id="PF01176">
    <property type="entry name" value="eIF-1a"/>
    <property type="match status" value="1"/>
</dbReference>
<dbReference type="GeneID" id="22159597"/>
<evidence type="ECO:0000256" key="1">
    <source>
        <dbReference type="ARBA" id="ARBA00003935"/>
    </source>
</evidence>
<dbReference type="GO" id="GO:0043022">
    <property type="term" value="F:ribosome binding"/>
    <property type="evidence" value="ECO:0007669"/>
    <property type="project" value="UniProtKB-UniRule"/>
</dbReference>
<evidence type="ECO:0000256" key="2">
    <source>
        <dbReference type="ARBA" id="ARBA00010939"/>
    </source>
</evidence>
<name>A0A097KMA5_9CHLO</name>
<protein>
    <recommendedName>
        <fullName evidence="6 7">Translation initiation factor IF-1, chloroplastic</fullName>
    </recommendedName>
</protein>